<protein>
    <recommendedName>
        <fullName evidence="4">Lipoprotein</fullName>
    </recommendedName>
</protein>
<dbReference type="AlphaFoldDB" id="A0A223EFE4"/>
<evidence type="ECO:0000313" key="3">
    <source>
        <dbReference type="Proteomes" id="UP000214618"/>
    </source>
</evidence>
<dbReference type="GO" id="GO:0043448">
    <property type="term" value="P:alkane catabolic process"/>
    <property type="evidence" value="ECO:0007669"/>
    <property type="project" value="TreeGrafter"/>
</dbReference>
<evidence type="ECO:0000313" key="2">
    <source>
        <dbReference type="EMBL" id="ASS93950.1"/>
    </source>
</evidence>
<dbReference type="GeneID" id="56472714"/>
<accession>A0A223EFE4</accession>
<dbReference type="Proteomes" id="UP000214618">
    <property type="component" value="Chromosome"/>
</dbReference>
<evidence type="ECO:0000256" key="1">
    <source>
        <dbReference type="SAM" id="SignalP"/>
    </source>
</evidence>
<feature type="signal peptide" evidence="1">
    <location>
        <begin position="1"/>
        <end position="23"/>
    </location>
</feature>
<evidence type="ECO:0008006" key="4">
    <source>
        <dbReference type="Google" id="ProtNLM"/>
    </source>
</evidence>
<proteinExistence type="predicted"/>
<dbReference type="EMBL" id="CP017704">
    <property type="protein sequence ID" value="ASS93950.1"/>
    <property type="molecule type" value="Genomic_DNA"/>
</dbReference>
<sequence>MKKWMVFSVIMMVLVLAACGNEAKDSPEKDQVVSGTADEKAVTLKLLESEKTGEYLADSKGMTLYFFKNDKSGRSNCADDCLEKWPPFMEGDFAVPKGFEEKDFGTIQREDTGEEQVTYKGFPLYYFANDKSAGDVNGEGVKNVWYIVNNKTVFPK</sequence>
<dbReference type="RefSeq" id="WP_063235391.1">
    <property type="nucleotide sequence ID" value="NZ_BCVO01000025.1"/>
</dbReference>
<dbReference type="PANTHER" id="PTHR39335">
    <property type="entry name" value="BLL4220 PROTEIN"/>
    <property type="match status" value="1"/>
</dbReference>
<reference evidence="2 3" key="1">
    <citation type="submission" date="2016-10" db="EMBL/GenBank/DDBJ databases">
        <title>The whole genome sequencing and assembly of Bacillus simplex DSM 1321 strain.</title>
        <authorList>
            <person name="Park M.-K."/>
            <person name="Lee Y.-J."/>
            <person name="Yi H."/>
            <person name="Bahn Y.-S."/>
            <person name="Kim J.F."/>
            <person name="Lee D.-W."/>
        </authorList>
    </citation>
    <scope>NUCLEOTIDE SEQUENCE [LARGE SCALE GENOMIC DNA]</scope>
    <source>
        <strain evidence="2 3">DSM 1321</strain>
    </source>
</reference>
<dbReference type="Pfam" id="PF03640">
    <property type="entry name" value="Lipoprotein_15"/>
    <property type="match status" value="2"/>
</dbReference>
<organism evidence="2 3">
    <name type="scientific">Peribacillus simplex NBRC 15720 = DSM 1321</name>
    <dbReference type="NCBI Taxonomy" id="1349754"/>
    <lineage>
        <taxon>Bacteria</taxon>
        <taxon>Bacillati</taxon>
        <taxon>Bacillota</taxon>
        <taxon>Bacilli</taxon>
        <taxon>Bacillales</taxon>
        <taxon>Bacillaceae</taxon>
        <taxon>Peribacillus</taxon>
    </lineage>
</organism>
<dbReference type="PROSITE" id="PS51257">
    <property type="entry name" value="PROKAR_LIPOPROTEIN"/>
    <property type="match status" value="1"/>
</dbReference>
<dbReference type="PANTHER" id="PTHR39335:SF1">
    <property type="entry name" value="BLL4220 PROTEIN"/>
    <property type="match status" value="1"/>
</dbReference>
<dbReference type="InterPro" id="IPR005297">
    <property type="entry name" value="Lipoprotein_repeat"/>
</dbReference>
<keyword evidence="1" id="KW-0732">Signal</keyword>
<dbReference type="OrthoDB" id="9800666at2"/>
<gene>
    <name evidence="2" type="ORF">BS1321_08210</name>
</gene>
<name>A0A223EFE4_9BACI</name>
<feature type="chain" id="PRO_5011270589" description="Lipoprotein" evidence="1">
    <location>
        <begin position="24"/>
        <end position="156"/>
    </location>
</feature>